<protein>
    <recommendedName>
        <fullName evidence="3">DUF3078 domain-containing protein</fullName>
    </recommendedName>
</protein>
<accession>A0A419VWF4</accession>
<dbReference type="Proteomes" id="UP000283387">
    <property type="component" value="Unassembled WGS sequence"/>
</dbReference>
<dbReference type="OrthoDB" id="1495718at2"/>
<evidence type="ECO:0000313" key="1">
    <source>
        <dbReference type="EMBL" id="RKD86332.1"/>
    </source>
</evidence>
<sequence length="658" mass="76388">MKHRFILFGILVVIAVQNVYAINGVKREENEEKQDSVKASIDYLNYFLNRRGNWYPQSRDAEQRMRGLIHYLQDEKLDSLVKRLDDYRVSGERFFYRTPDNVEDSLKVTGYTPYPQVQEQLKRIDRSVRSSIVKEQIPVPEQLLENIDERAHTLSQDDAYQLLGTAYVSIPDSLVSFGALPDSVMTNPDDFKRLQRMDSTKRAILEEARQQYNTQVIKNFVDSVSESYRTEYIKQYSLKAQREYSDSIRYRNYRVLTAYNESVIQAVNDSVSSSLRILTNYVNAEQIGFWFHNSAQDSIQVFLSNSQPGQSRIFVKNEQNDSLGIRVQGVDRNSVRLLIDDGVTFTRFSQRQKKDISFEPMKIPSSLEKVDKRFNVITPWTLAGTFNAGITQTSYTNWSAGGTSSMSGLMVFKGSANYSSSKTSWENSVEIRSGWLKPSDDGLEKNDDKFEFITRYGIQAYKKWYYSAEIDFETQFFKGFDYPDRETTISGFLAPAKTSYKIGMDYKPNSNMSLLISPLTAKSVFVRDTANIDQTTFGVSENKRSYWKTGLNADLTYKKQFTSDITWQTTYKMFISYKAPFSKFDVDWQNTLTFQLSNYFNMQALFHVVYDDDVTFATDKVDVNGDTIYKPKWQIKEFITLGFTYKLNKPIYKRERVK</sequence>
<evidence type="ECO:0008006" key="3">
    <source>
        <dbReference type="Google" id="ProtNLM"/>
    </source>
</evidence>
<organism evidence="1 2">
    <name type="scientific">Mangrovibacterium diazotrophicum</name>
    <dbReference type="NCBI Taxonomy" id="1261403"/>
    <lineage>
        <taxon>Bacteria</taxon>
        <taxon>Pseudomonadati</taxon>
        <taxon>Bacteroidota</taxon>
        <taxon>Bacteroidia</taxon>
        <taxon>Marinilabiliales</taxon>
        <taxon>Prolixibacteraceae</taxon>
        <taxon>Mangrovibacterium</taxon>
    </lineage>
</organism>
<reference evidence="1 2" key="1">
    <citation type="submission" date="2018-09" db="EMBL/GenBank/DDBJ databases">
        <title>Genomic Encyclopedia of Archaeal and Bacterial Type Strains, Phase II (KMG-II): from individual species to whole genera.</title>
        <authorList>
            <person name="Goeker M."/>
        </authorList>
    </citation>
    <scope>NUCLEOTIDE SEQUENCE [LARGE SCALE GENOMIC DNA]</scope>
    <source>
        <strain evidence="1 2">DSM 27148</strain>
    </source>
</reference>
<comment type="caution">
    <text evidence="1">The sequence shown here is derived from an EMBL/GenBank/DDBJ whole genome shotgun (WGS) entry which is preliminary data.</text>
</comment>
<name>A0A419VWF4_9BACT</name>
<proteinExistence type="predicted"/>
<evidence type="ECO:0000313" key="2">
    <source>
        <dbReference type="Proteomes" id="UP000283387"/>
    </source>
</evidence>
<dbReference type="RefSeq" id="WP_120275033.1">
    <property type="nucleotide sequence ID" value="NZ_RAPN01000004.1"/>
</dbReference>
<dbReference type="InterPro" id="IPR021428">
    <property type="entry name" value="DUF3078"/>
</dbReference>
<dbReference type="AlphaFoldDB" id="A0A419VWF4"/>
<dbReference type="Pfam" id="PF11276">
    <property type="entry name" value="DUF3078"/>
    <property type="match status" value="1"/>
</dbReference>
<dbReference type="EMBL" id="RAPN01000004">
    <property type="protein sequence ID" value="RKD86332.1"/>
    <property type="molecule type" value="Genomic_DNA"/>
</dbReference>
<gene>
    <name evidence="1" type="ORF">BC643_4023</name>
</gene>
<keyword evidence="2" id="KW-1185">Reference proteome</keyword>